<dbReference type="InterPro" id="IPR011990">
    <property type="entry name" value="TPR-like_helical_dom_sf"/>
</dbReference>
<protein>
    <recommendedName>
        <fullName evidence="2">Clr5 domain-containing protein</fullName>
    </recommendedName>
</protein>
<feature type="region of interest" description="Disordered" evidence="1">
    <location>
        <begin position="1"/>
        <end position="55"/>
    </location>
</feature>
<organism evidence="3 4">
    <name type="scientific">Neonectria magnoliae</name>
    <dbReference type="NCBI Taxonomy" id="2732573"/>
    <lineage>
        <taxon>Eukaryota</taxon>
        <taxon>Fungi</taxon>
        <taxon>Dikarya</taxon>
        <taxon>Ascomycota</taxon>
        <taxon>Pezizomycotina</taxon>
        <taxon>Sordariomycetes</taxon>
        <taxon>Hypocreomycetidae</taxon>
        <taxon>Hypocreales</taxon>
        <taxon>Nectriaceae</taxon>
        <taxon>Neonectria</taxon>
    </lineage>
</organism>
<reference evidence="3 4" key="1">
    <citation type="journal article" date="2025" name="Microbiol. Resour. Announc.">
        <title>Draft genome sequences for Neonectria magnoliae and Neonectria punicea, canker pathogens of Liriodendron tulipifera and Acer saccharum in West Virginia.</title>
        <authorList>
            <person name="Petronek H.M."/>
            <person name="Kasson M.T."/>
            <person name="Metheny A.M."/>
            <person name="Stauder C.M."/>
            <person name="Lovett B."/>
            <person name="Lynch S.C."/>
            <person name="Garnas J.R."/>
            <person name="Kasson L.R."/>
            <person name="Stajich J.E."/>
        </authorList>
    </citation>
    <scope>NUCLEOTIDE SEQUENCE [LARGE SCALE GENOMIC DNA]</scope>
    <source>
        <strain evidence="3 4">NRRL 64651</strain>
    </source>
</reference>
<name>A0ABR1IBK6_9HYPO</name>
<comment type="caution">
    <text evidence="3">The sequence shown here is derived from an EMBL/GenBank/DDBJ whole genome shotgun (WGS) entry which is preliminary data.</text>
</comment>
<dbReference type="PANTHER" id="PTHR38788:SF3">
    <property type="entry name" value="CLR5 DOMAIN-CONTAINING PROTEIN"/>
    <property type="match status" value="1"/>
</dbReference>
<proteinExistence type="predicted"/>
<dbReference type="Pfam" id="PF14420">
    <property type="entry name" value="Clr5"/>
    <property type="match status" value="1"/>
</dbReference>
<dbReference type="PANTHER" id="PTHR38788">
    <property type="entry name" value="CLR5 DOMAIN-CONTAINING PROTEIN"/>
    <property type="match status" value="1"/>
</dbReference>
<dbReference type="InterPro" id="IPR025676">
    <property type="entry name" value="Clr5_dom"/>
</dbReference>
<evidence type="ECO:0000313" key="4">
    <source>
        <dbReference type="Proteomes" id="UP001498421"/>
    </source>
</evidence>
<feature type="compositionally biased region" description="Basic and acidic residues" evidence="1">
    <location>
        <begin position="43"/>
        <end position="55"/>
    </location>
</feature>
<gene>
    <name evidence="3" type="ORF">QQZ08_002629</name>
</gene>
<evidence type="ECO:0000259" key="2">
    <source>
        <dbReference type="Pfam" id="PF14420"/>
    </source>
</evidence>
<dbReference type="Gene3D" id="1.25.40.10">
    <property type="entry name" value="Tetratricopeptide repeat domain"/>
    <property type="match status" value="1"/>
</dbReference>
<evidence type="ECO:0000313" key="3">
    <source>
        <dbReference type="EMBL" id="KAK7430840.1"/>
    </source>
</evidence>
<evidence type="ECO:0000256" key="1">
    <source>
        <dbReference type="SAM" id="MobiDB-lite"/>
    </source>
</evidence>
<feature type="compositionally biased region" description="Low complexity" evidence="1">
    <location>
        <begin position="10"/>
        <end position="23"/>
    </location>
</feature>
<feature type="region of interest" description="Disordered" evidence="1">
    <location>
        <begin position="105"/>
        <end position="141"/>
    </location>
</feature>
<accession>A0ABR1IBK6</accession>
<feature type="compositionally biased region" description="Polar residues" evidence="1">
    <location>
        <begin position="114"/>
        <end position="125"/>
    </location>
</feature>
<dbReference type="Proteomes" id="UP001498421">
    <property type="component" value="Unassembled WGS sequence"/>
</dbReference>
<dbReference type="EMBL" id="JAZAVK010000016">
    <property type="protein sequence ID" value="KAK7430840.1"/>
    <property type="molecule type" value="Genomic_DNA"/>
</dbReference>
<keyword evidence="4" id="KW-1185">Reference proteome</keyword>
<feature type="domain" description="Clr5" evidence="2">
    <location>
        <begin position="54"/>
        <end position="106"/>
    </location>
</feature>
<sequence length="515" mass="58633">MHPEPRNPASGSSSISGSKISPSDMMAALPTLAPRLPGCPPVVDDRSYPKEHTETEWESMREHIKTLYIHDNRKLNETMAILQARYGFAATEQMFKKRLKKWNLRKRTYRRSPPGSSASTPTRTAESPCIGSTDGHHAPETAVPDQAKTSMALVRPSNTGQYANLELVLGNVFSWSQAKLDSHHVTSDPMSKYLANPNHPPIQDSRTMYRTFELVFDLWYHGKGNLAGMAARRGFYVLEYVLTDDHPDLVWHFLDTIFDMVDRGHLQLLAMFLDHATTLAQQQLPAQHPLVRILQQLSKCDYQTDQGRKYVCHLLRLAWLRNVDLLTEHIPSSGSQRLWLYEQLIWDGRTRLRKESDLAKRREEMNCALEAMAESPEVAAAEDDSDQLRIEALRLEFTQMDLGDRVKAEQLALNLLSRTDSDKTSRSSARFHAYARKMLARVHQDRQEWDTAEKNLRCAVSKREAAHGTNNNLRVIRDLWVLAAHFQKAGRLEDAEAITADALSRAQKYLEGGIE</sequence>